<dbReference type="VEuPathDB" id="FungiDB:BO70DRAFT_195687"/>
<feature type="compositionally biased region" description="Low complexity" evidence="1">
    <location>
        <begin position="53"/>
        <end position="72"/>
    </location>
</feature>
<dbReference type="EMBL" id="MSFL01000006">
    <property type="protein sequence ID" value="PWY87502.1"/>
    <property type="molecule type" value="Genomic_DNA"/>
</dbReference>
<dbReference type="RefSeq" id="XP_025401385.1">
    <property type="nucleotide sequence ID" value="XM_025538544.1"/>
</dbReference>
<dbReference type="OrthoDB" id="4157208at2759"/>
<feature type="compositionally biased region" description="Polar residues" evidence="1">
    <location>
        <begin position="1"/>
        <end position="18"/>
    </location>
</feature>
<organism evidence="2 3">
    <name type="scientific">Aspergillus heteromorphus CBS 117.55</name>
    <dbReference type="NCBI Taxonomy" id="1448321"/>
    <lineage>
        <taxon>Eukaryota</taxon>
        <taxon>Fungi</taxon>
        <taxon>Dikarya</taxon>
        <taxon>Ascomycota</taxon>
        <taxon>Pezizomycotina</taxon>
        <taxon>Eurotiomycetes</taxon>
        <taxon>Eurotiomycetidae</taxon>
        <taxon>Eurotiales</taxon>
        <taxon>Aspergillaceae</taxon>
        <taxon>Aspergillus</taxon>
        <taxon>Aspergillus subgen. Circumdati</taxon>
    </lineage>
</organism>
<name>A0A317WQE0_9EURO</name>
<gene>
    <name evidence="2" type="ORF">BO70DRAFT_195687</name>
</gene>
<evidence type="ECO:0000313" key="3">
    <source>
        <dbReference type="Proteomes" id="UP000247233"/>
    </source>
</evidence>
<reference evidence="2 3" key="1">
    <citation type="submission" date="2016-12" db="EMBL/GenBank/DDBJ databases">
        <title>The genomes of Aspergillus section Nigri reveals drivers in fungal speciation.</title>
        <authorList>
            <consortium name="DOE Joint Genome Institute"/>
            <person name="Vesth T.C."/>
            <person name="Nybo J."/>
            <person name="Theobald S."/>
            <person name="Brandl J."/>
            <person name="Frisvad J.C."/>
            <person name="Nielsen K.F."/>
            <person name="Lyhne E.K."/>
            <person name="Kogle M.E."/>
            <person name="Kuo A."/>
            <person name="Riley R."/>
            <person name="Clum A."/>
            <person name="Nolan M."/>
            <person name="Lipzen A."/>
            <person name="Salamov A."/>
            <person name="Henrissat B."/>
            <person name="Wiebenga A."/>
            <person name="De Vries R.P."/>
            <person name="Grigoriev I.V."/>
            <person name="Mortensen U.H."/>
            <person name="Andersen M.R."/>
            <person name="Baker S.E."/>
        </authorList>
    </citation>
    <scope>NUCLEOTIDE SEQUENCE [LARGE SCALE GENOMIC DNA]</scope>
    <source>
        <strain evidence="2 3">CBS 117.55</strain>
    </source>
</reference>
<accession>A0A317WQE0</accession>
<evidence type="ECO:0000313" key="2">
    <source>
        <dbReference type="EMBL" id="PWY87502.1"/>
    </source>
</evidence>
<comment type="caution">
    <text evidence="2">The sequence shown here is derived from an EMBL/GenBank/DDBJ whole genome shotgun (WGS) entry which is preliminary data.</text>
</comment>
<dbReference type="AlphaFoldDB" id="A0A317WQE0"/>
<protein>
    <submittedName>
        <fullName evidence="2">Uncharacterized protein</fullName>
    </submittedName>
</protein>
<feature type="region of interest" description="Disordered" evidence="1">
    <location>
        <begin position="45"/>
        <end position="113"/>
    </location>
</feature>
<keyword evidence="3" id="KW-1185">Reference proteome</keyword>
<sequence length="146" mass="15043">MDDPSRTISPFSQPQPTAQVPAGYPAQPQDALGLAAAAAAAAVNSQTSQMQIASQTQPTTSSLSSSTTATALEPQQHHLQHPSELSQYSSATATAAPPADAYPHQITGEGGPTATAPFLRDFSLVAEAAKRAQMSVMVRDLEGVSL</sequence>
<evidence type="ECO:0000256" key="1">
    <source>
        <dbReference type="SAM" id="MobiDB-lite"/>
    </source>
</evidence>
<dbReference type="GeneID" id="37060781"/>
<proteinExistence type="predicted"/>
<feature type="region of interest" description="Disordered" evidence="1">
    <location>
        <begin position="1"/>
        <end position="27"/>
    </location>
</feature>
<feature type="compositionally biased region" description="Low complexity" evidence="1">
    <location>
        <begin position="91"/>
        <end position="101"/>
    </location>
</feature>
<dbReference type="Proteomes" id="UP000247233">
    <property type="component" value="Unassembled WGS sequence"/>
</dbReference>